<sequence length="161" mass="18366">MPHPNAILLERFYTAFRDLDAPAMAACYTEDASFEDPVFSLHGAGEIAAMWTMLCEAVKDKGRDAWRLEFSAIEADDFHGSAHWEPHYRFSATGRMVHNVIDACFVFDGGRIQHHHDSFSFWRWSRQALGAPGWLLGWTPLLRGKVRQQAARNLQRFRASG</sequence>
<comment type="caution">
    <text evidence="2">The sequence shown here is derived from an EMBL/GenBank/DDBJ whole genome shotgun (WGS) entry which is preliminary data.</text>
</comment>
<dbReference type="EMBL" id="JALNMH010000009">
    <property type="protein sequence ID" value="MCK7594422.1"/>
    <property type="molecule type" value="Genomic_DNA"/>
</dbReference>
<name>A0ABT0GJ94_9GAMM</name>
<protein>
    <submittedName>
        <fullName evidence="2">Nuclear transport factor 2 family protein</fullName>
    </submittedName>
</protein>
<keyword evidence="3" id="KW-1185">Reference proteome</keyword>
<proteinExistence type="predicted"/>
<dbReference type="RefSeq" id="WP_248209595.1">
    <property type="nucleotide sequence ID" value="NZ_JALNMH010000009.1"/>
</dbReference>
<dbReference type="InterPro" id="IPR037401">
    <property type="entry name" value="SnoaL-like"/>
</dbReference>
<accession>A0ABT0GJ94</accession>
<dbReference type="Gene3D" id="3.10.450.50">
    <property type="match status" value="1"/>
</dbReference>
<evidence type="ECO:0000313" key="2">
    <source>
        <dbReference type="EMBL" id="MCK7594422.1"/>
    </source>
</evidence>
<evidence type="ECO:0000313" key="3">
    <source>
        <dbReference type="Proteomes" id="UP001431449"/>
    </source>
</evidence>
<reference evidence="2" key="1">
    <citation type="submission" date="2022-04" db="EMBL/GenBank/DDBJ databases">
        <title>Lysobacter sp. CAU 1642 isolated from sea sand.</title>
        <authorList>
            <person name="Kim W."/>
        </authorList>
    </citation>
    <scope>NUCLEOTIDE SEQUENCE</scope>
    <source>
        <strain evidence="2">CAU 1642</strain>
    </source>
</reference>
<dbReference type="SUPFAM" id="SSF54427">
    <property type="entry name" value="NTF2-like"/>
    <property type="match status" value="1"/>
</dbReference>
<organism evidence="2 3">
    <name type="scientific">Pseudomarimonas salicorniae</name>
    <dbReference type="NCBI Taxonomy" id="2933270"/>
    <lineage>
        <taxon>Bacteria</taxon>
        <taxon>Pseudomonadati</taxon>
        <taxon>Pseudomonadota</taxon>
        <taxon>Gammaproteobacteria</taxon>
        <taxon>Lysobacterales</taxon>
        <taxon>Lysobacteraceae</taxon>
        <taxon>Pseudomarimonas</taxon>
    </lineage>
</organism>
<evidence type="ECO:0000259" key="1">
    <source>
        <dbReference type="Pfam" id="PF12680"/>
    </source>
</evidence>
<feature type="domain" description="SnoaL-like" evidence="1">
    <location>
        <begin position="10"/>
        <end position="115"/>
    </location>
</feature>
<dbReference type="Proteomes" id="UP001431449">
    <property type="component" value="Unassembled WGS sequence"/>
</dbReference>
<dbReference type="Pfam" id="PF12680">
    <property type="entry name" value="SnoaL_2"/>
    <property type="match status" value="1"/>
</dbReference>
<dbReference type="InterPro" id="IPR032710">
    <property type="entry name" value="NTF2-like_dom_sf"/>
</dbReference>
<gene>
    <name evidence="2" type="ORF">M0G41_12160</name>
</gene>